<proteinExistence type="predicted"/>
<dbReference type="EMBL" id="JAUEDK010000070">
    <property type="protein sequence ID" value="MDN0077483.1"/>
    <property type="molecule type" value="Genomic_DNA"/>
</dbReference>
<dbReference type="RefSeq" id="WP_289832119.1">
    <property type="nucleotide sequence ID" value="NZ_JAUEDK010000070.1"/>
</dbReference>
<gene>
    <name evidence="2" type="ORF">QU481_21910</name>
</gene>
<feature type="transmembrane region" description="Helical" evidence="1">
    <location>
        <begin position="76"/>
        <end position="99"/>
    </location>
</feature>
<feature type="transmembrane region" description="Helical" evidence="1">
    <location>
        <begin position="111"/>
        <end position="133"/>
    </location>
</feature>
<keyword evidence="1" id="KW-0472">Membrane</keyword>
<feature type="transmembrane region" description="Helical" evidence="1">
    <location>
        <begin position="139"/>
        <end position="159"/>
    </location>
</feature>
<evidence type="ECO:0008006" key="4">
    <source>
        <dbReference type="Google" id="ProtNLM"/>
    </source>
</evidence>
<sequence>MVNWFDRRHGILSSASMQAVLVGITAGTLATVAQLLLWWLEGTPVLATLLRDARLTAAILLGRDALAPQPGWPWRVLLVATLIHFALSVGYAALALAIAGRLHRRMVLLGGALYGLGIYAVNLYGFTALFPWFVVSRGAVTLLAHLVFGIVTLGGAWLLRPPEPGMSR</sequence>
<organism evidence="2 3">
    <name type="scientific">Crenobacter oryzisoli</name>
    <dbReference type="NCBI Taxonomy" id="3056844"/>
    <lineage>
        <taxon>Bacteria</taxon>
        <taxon>Pseudomonadati</taxon>
        <taxon>Pseudomonadota</taxon>
        <taxon>Betaproteobacteria</taxon>
        <taxon>Neisseriales</taxon>
        <taxon>Neisseriaceae</taxon>
        <taxon>Crenobacter</taxon>
    </lineage>
</organism>
<protein>
    <recommendedName>
        <fullName evidence="4">Sodium:proline symporter</fullName>
    </recommendedName>
</protein>
<evidence type="ECO:0000256" key="1">
    <source>
        <dbReference type="SAM" id="Phobius"/>
    </source>
</evidence>
<comment type="caution">
    <text evidence="2">The sequence shown here is derived from an EMBL/GenBank/DDBJ whole genome shotgun (WGS) entry which is preliminary data.</text>
</comment>
<evidence type="ECO:0000313" key="2">
    <source>
        <dbReference type="EMBL" id="MDN0077483.1"/>
    </source>
</evidence>
<keyword evidence="1" id="KW-0812">Transmembrane</keyword>
<name>A0ABT7XUR8_9NEIS</name>
<feature type="transmembrane region" description="Helical" evidence="1">
    <location>
        <begin position="20"/>
        <end position="40"/>
    </location>
</feature>
<reference evidence="2" key="1">
    <citation type="submission" date="2023-06" db="EMBL/GenBank/DDBJ databases">
        <authorList>
            <person name="Zhang S."/>
        </authorList>
    </citation>
    <scope>NUCLEOTIDE SEQUENCE</scope>
    <source>
        <strain evidence="2">SG2303</strain>
    </source>
</reference>
<dbReference type="Proteomes" id="UP001168540">
    <property type="component" value="Unassembled WGS sequence"/>
</dbReference>
<keyword evidence="3" id="KW-1185">Reference proteome</keyword>
<evidence type="ECO:0000313" key="3">
    <source>
        <dbReference type="Proteomes" id="UP001168540"/>
    </source>
</evidence>
<keyword evidence="1" id="KW-1133">Transmembrane helix</keyword>
<accession>A0ABT7XUR8</accession>